<dbReference type="RefSeq" id="WP_138659003.1">
    <property type="nucleotide sequence ID" value="NZ_VATY01000003.1"/>
</dbReference>
<comment type="caution">
    <text evidence="2">The sequence shown here is derived from an EMBL/GenBank/DDBJ whole genome shotgun (WGS) entry which is preliminary data.</text>
</comment>
<dbReference type="OrthoDB" id="1191352at2"/>
<feature type="chain" id="PRO_5024452722" evidence="1">
    <location>
        <begin position="28"/>
        <end position="238"/>
    </location>
</feature>
<sequence>MRILNYQKLAKLGVFAIAMLTFGLANAQTTTGDIAKEADIVPGTTVLNGAVRVIDNKGTIKYLQSANGITMLSNTTDDVTTTTWQLGGTLTNGTIIDVDGNVFAIDGIPLVDTATENASTDATDASTSATATGTGYAILVRDEATGETKKLLATDLLDSGHQAFTTTAAQVAAPDFLLTGAPVLPEFSKVWVYRNGAKLIANLDYTVAGSTVTLVPQTAIPNDWSLFENDVIEVQYVK</sequence>
<name>A0A5S3PNY6_9FLAO</name>
<reference evidence="2 3" key="1">
    <citation type="submission" date="2019-05" db="EMBL/GenBank/DDBJ databases">
        <authorList>
            <person name="Zhang J.-Y."/>
            <person name="Feg X."/>
            <person name="Du Z.-J."/>
        </authorList>
    </citation>
    <scope>NUCLEOTIDE SEQUENCE [LARGE SCALE GENOMIC DNA]</scope>
    <source>
        <strain evidence="2 3">RZ26</strain>
    </source>
</reference>
<evidence type="ECO:0000256" key="1">
    <source>
        <dbReference type="SAM" id="SignalP"/>
    </source>
</evidence>
<feature type="signal peptide" evidence="1">
    <location>
        <begin position="1"/>
        <end position="27"/>
    </location>
</feature>
<dbReference type="Proteomes" id="UP000310314">
    <property type="component" value="Unassembled WGS sequence"/>
</dbReference>
<keyword evidence="1" id="KW-0732">Signal</keyword>
<evidence type="ECO:0000313" key="3">
    <source>
        <dbReference type="Proteomes" id="UP000310314"/>
    </source>
</evidence>
<accession>A0A5S3PNY6</accession>
<proteinExistence type="predicted"/>
<dbReference type="AlphaFoldDB" id="A0A5S3PNY6"/>
<evidence type="ECO:0000313" key="2">
    <source>
        <dbReference type="EMBL" id="TMM56136.1"/>
    </source>
</evidence>
<dbReference type="EMBL" id="VATY01000003">
    <property type="protein sequence ID" value="TMM56136.1"/>
    <property type="molecule type" value="Genomic_DNA"/>
</dbReference>
<protein>
    <submittedName>
        <fullName evidence="2">Uncharacterized protein</fullName>
    </submittedName>
</protein>
<organism evidence="2 3">
    <name type="scientific">Maribacter algarum</name>
    <name type="common">ex Zhang et al. 2020</name>
    <dbReference type="NCBI Taxonomy" id="2578118"/>
    <lineage>
        <taxon>Bacteria</taxon>
        <taxon>Pseudomonadati</taxon>
        <taxon>Bacteroidota</taxon>
        <taxon>Flavobacteriia</taxon>
        <taxon>Flavobacteriales</taxon>
        <taxon>Flavobacteriaceae</taxon>
        <taxon>Maribacter</taxon>
    </lineage>
</organism>
<gene>
    <name evidence="2" type="ORF">FEE95_16035</name>
</gene>
<keyword evidence="3" id="KW-1185">Reference proteome</keyword>